<name>A0A4Y8UJC7_9GAMM</name>
<keyword evidence="5" id="KW-1185">Reference proteome</keyword>
<evidence type="ECO:0000256" key="1">
    <source>
        <dbReference type="ARBA" id="ARBA00022630"/>
    </source>
</evidence>
<evidence type="ECO:0000256" key="3">
    <source>
        <dbReference type="ARBA" id="ARBA00023002"/>
    </source>
</evidence>
<keyword evidence="3" id="KW-0560">Oxidoreductase</keyword>
<sequence length="349" mass="36318">MKTALTTLLGCRYPVIQTAMGWVADANLVAATGNAGGFGFIAGAVMTPAEIEQQIVAVKTASDAPFGVNFHMFVPDAEAIVELCIKYQVAAVSYSRSPVPTLVSRLKAANIVCIPTIGAAKHAAKAVAMGADALVVQGGEGGGHTGGVASTVLLPEVVRSVDVPVAAAGGFKDGDGLVAALAFGASGIAMGTRFLLSQESPVPLATKQCYLNATPEQMVVRTVLDGIPQRMLYNRYLRSLESSSSAGMLLRAVKNGLAFSRMTESSLLAMLKSAWQMSRSGDVTFAQTLMAANAPMMIQQAIVAGQPDRGVLPGGQIAGTIDDLPAVAELIEQIMSQAQQRLRELEALR</sequence>
<evidence type="ECO:0000313" key="4">
    <source>
        <dbReference type="EMBL" id="TFH68820.1"/>
    </source>
</evidence>
<dbReference type="PANTHER" id="PTHR32332">
    <property type="entry name" value="2-NITROPROPANE DIOXYGENASE"/>
    <property type="match status" value="1"/>
</dbReference>
<dbReference type="InterPro" id="IPR013785">
    <property type="entry name" value="Aldolase_TIM"/>
</dbReference>
<comment type="caution">
    <text evidence="4">The sequence shown here is derived from an EMBL/GenBank/DDBJ whole genome shotgun (WGS) entry which is preliminary data.</text>
</comment>
<protein>
    <submittedName>
        <fullName evidence="4">Nitronate monooxygenase</fullName>
    </submittedName>
</protein>
<reference evidence="4 5" key="1">
    <citation type="submission" date="2019-03" db="EMBL/GenBank/DDBJ databases">
        <title>Draft genome of Gammaproteobacteria bacterium LSUCC0057, a member of the SAR92 clade.</title>
        <authorList>
            <person name="Lanclos V.C."/>
            <person name="Doiron C."/>
            <person name="Henson M.W."/>
            <person name="Thrash J.C."/>
        </authorList>
    </citation>
    <scope>NUCLEOTIDE SEQUENCE [LARGE SCALE GENOMIC DNA]</scope>
    <source>
        <strain evidence="4 5">LSUCC0057</strain>
    </source>
</reference>
<evidence type="ECO:0000313" key="5">
    <source>
        <dbReference type="Proteomes" id="UP000298133"/>
    </source>
</evidence>
<organism evidence="4 5">
    <name type="scientific">Gammaproteobacteria bacterium LSUCC0057</name>
    <dbReference type="NCBI Taxonomy" id="2559237"/>
    <lineage>
        <taxon>Bacteria</taxon>
        <taxon>Pseudomonadati</taxon>
        <taxon>Pseudomonadota</taxon>
        <taxon>Gammaproteobacteria</taxon>
        <taxon>Cellvibrionales</taxon>
        <taxon>Porticoccaceae</taxon>
        <taxon>SAR92 clade</taxon>
    </lineage>
</organism>
<dbReference type="SUPFAM" id="SSF51412">
    <property type="entry name" value="Inosine monophosphate dehydrogenase (IMPDH)"/>
    <property type="match status" value="1"/>
</dbReference>
<dbReference type="GO" id="GO:0018580">
    <property type="term" value="F:nitronate monooxygenase activity"/>
    <property type="evidence" value="ECO:0007669"/>
    <property type="project" value="InterPro"/>
</dbReference>
<proteinExistence type="predicted"/>
<keyword evidence="2" id="KW-0288">FMN</keyword>
<dbReference type="OrthoDB" id="9778912at2"/>
<dbReference type="EMBL" id="SPIA01000001">
    <property type="protein sequence ID" value="TFH68820.1"/>
    <property type="molecule type" value="Genomic_DNA"/>
</dbReference>
<dbReference type="PANTHER" id="PTHR32332:SF20">
    <property type="entry name" value="2-NITROPROPANE DIOXYGENASE-LIKE PROTEIN"/>
    <property type="match status" value="1"/>
</dbReference>
<dbReference type="AlphaFoldDB" id="A0A4Y8UJC7"/>
<keyword evidence="4" id="KW-0503">Monooxygenase</keyword>
<keyword evidence="1" id="KW-0285">Flavoprotein</keyword>
<evidence type="ECO:0000256" key="2">
    <source>
        <dbReference type="ARBA" id="ARBA00022643"/>
    </source>
</evidence>
<dbReference type="Gene3D" id="3.20.20.70">
    <property type="entry name" value="Aldolase class I"/>
    <property type="match status" value="1"/>
</dbReference>
<accession>A0A4Y8UJC7</accession>
<dbReference type="InterPro" id="IPR004136">
    <property type="entry name" value="NMO"/>
</dbReference>
<gene>
    <name evidence="4" type="ORF">E3W66_02385</name>
</gene>
<dbReference type="Proteomes" id="UP000298133">
    <property type="component" value="Unassembled WGS sequence"/>
</dbReference>
<dbReference type="Pfam" id="PF03060">
    <property type="entry name" value="NMO"/>
    <property type="match status" value="2"/>
</dbReference>
<dbReference type="CDD" id="cd04730">
    <property type="entry name" value="NPD_like"/>
    <property type="match status" value="1"/>
</dbReference>